<keyword evidence="15" id="KW-0694">RNA-binding</keyword>
<evidence type="ECO:0000256" key="6">
    <source>
        <dbReference type="ARBA" id="ARBA00022552"/>
    </source>
</evidence>
<dbReference type="Gene3D" id="3.40.1260.20">
    <property type="entry name" value="Ribonuclease E, catalytic domain"/>
    <property type="match status" value="1"/>
</dbReference>
<evidence type="ECO:0000259" key="16">
    <source>
        <dbReference type="PROSITE" id="PS50126"/>
    </source>
</evidence>
<evidence type="ECO:0000256" key="3">
    <source>
        <dbReference type="ARBA" id="ARBA00005663"/>
    </source>
</evidence>
<evidence type="ECO:0000256" key="9">
    <source>
        <dbReference type="ARBA" id="ARBA00022722"/>
    </source>
</evidence>
<keyword evidence="18" id="KW-1185">Reference proteome</keyword>
<dbReference type="GO" id="GO:0016787">
    <property type="term" value="F:hydrolase activity"/>
    <property type="evidence" value="ECO:0007669"/>
    <property type="project" value="UniProtKB-KW"/>
</dbReference>
<keyword evidence="12" id="KW-0255">Endonuclease</keyword>
<dbReference type="SMART" id="SM00316">
    <property type="entry name" value="S1"/>
    <property type="match status" value="1"/>
</dbReference>
<dbReference type="SUPFAM" id="SSF50249">
    <property type="entry name" value="Nucleic acid-binding proteins"/>
    <property type="match status" value="1"/>
</dbReference>
<dbReference type="EMBL" id="CP136864">
    <property type="protein sequence ID" value="WOJ94996.1"/>
    <property type="molecule type" value="Genomic_DNA"/>
</dbReference>
<dbReference type="Proteomes" id="UP001626537">
    <property type="component" value="Chromosome"/>
</dbReference>
<keyword evidence="11" id="KW-0699">rRNA-binding</keyword>
<evidence type="ECO:0000256" key="12">
    <source>
        <dbReference type="ARBA" id="ARBA00022759"/>
    </source>
</evidence>
<keyword evidence="9" id="KW-0540">Nuclease</keyword>
<evidence type="ECO:0000256" key="14">
    <source>
        <dbReference type="ARBA" id="ARBA00022842"/>
    </source>
</evidence>
<dbReference type="InterPro" id="IPR012340">
    <property type="entry name" value="NA-bd_OB-fold"/>
</dbReference>
<keyword evidence="13 17" id="KW-0378">Hydrolase</keyword>
<evidence type="ECO:0000256" key="8">
    <source>
        <dbReference type="ARBA" id="ARBA00022694"/>
    </source>
</evidence>
<reference evidence="17 18" key="1">
    <citation type="submission" date="2023-10" db="EMBL/GenBank/DDBJ databases">
        <title>Two novel species belonging to the OM43/NOR5 clade.</title>
        <authorList>
            <person name="Park M."/>
        </authorList>
    </citation>
    <scope>NUCLEOTIDE SEQUENCE [LARGE SCALE GENOMIC DNA]</scope>
    <source>
        <strain evidence="17 18">IMCC43200</strain>
    </source>
</reference>
<dbReference type="Gene3D" id="2.40.50.140">
    <property type="entry name" value="Nucleic acid-binding proteins"/>
    <property type="match status" value="1"/>
</dbReference>
<evidence type="ECO:0000256" key="1">
    <source>
        <dbReference type="ARBA" id="ARBA00001946"/>
    </source>
</evidence>
<gene>
    <name evidence="17" type="primary">rng</name>
    <name evidence="17" type="ORF">R0135_07440</name>
</gene>
<dbReference type="PANTHER" id="PTHR30001:SF0">
    <property type="entry name" value="RIBONUCLEASE G"/>
    <property type="match status" value="1"/>
</dbReference>
<comment type="similarity">
    <text evidence="3">Belongs to the RNase E/G family. RNase G subfamily.</text>
</comment>
<comment type="cofactor">
    <cofactor evidence="1">
        <name>Mg(2+)</name>
        <dbReference type="ChEBI" id="CHEBI:18420"/>
    </cofactor>
</comment>
<evidence type="ECO:0000256" key="5">
    <source>
        <dbReference type="ARBA" id="ARBA00022490"/>
    </source>
</evidence>
<dbReference type="Pfam" id="PF10150">
    <property type="entry name" value="RNase_E_G"/>
    <property type="match status" value="1"/>
</dbReference>
<organism evidence="17 18">
    <name type="scientific">Congregibacter variabilis</name>
    <dbReference type="NCBI Taxonomy" id="3081200"/>
    <lineage>
        <taxon>Bacteria</taxon>
        <taxon>Pseudomonadati</taxon>
        <taxon>Pseudomonadota</taxon>
        <taxon>Gammaproteobacteria</taxon>
        <taxon>Cellvibrionales</taxon>
        <taxon>Halieaceae</taxon>
        <taxon>Congregibacter</taxon>
    </lineage>
</organism>
<evidence type="ECO:0000256" key="10">
    <source>
        <dbReference type="ARBA" id="ARBA00022723"/>
    </source>
</evidence>
<protein>
    <recommendedName>
        <fullName evidence="4">Ribonuclease G</fullName>
    </recommendedName>
</protein>
<keyword evidence="10" id="KW-0479">Metal-binding</keyword>
<evidence type="ECO:0000256" key="15">
    <source>
        <dbReference type="ARBA" id="ARBA00022884"/>
    </source>
</evidence>
<dbReference type="PROSITE" id="PS50126">
    <property type="entry name" value="S1"/>
    <property type="match status" value="1"/>
</dbReference>
<dbReference type="NCBIfam" id="NF008689">
    <property type="entry name" value="PRK11712.1"/>
    <property type="match status" value="1"/>
</dbReference>
<keyword evidence="5" id="KW-0963">Cytoplasm</keyword>
<sequence>MNEEILVNVTPMEARVAVIENGAAQDIYIERQSSRGSVGNIYAGRVLRVMPGMQAAFVDFGGERSGFIHLTDVLGVGSATDERIADHLREGQLITVQVAKDPISKKGARLTSQLSVSTRYLVYMPHSDHVGVSQRIDDVDERARLQQVLAEALDSESMDGGGYILRTAAEGAGESEIRADLRFLQRLWAVVSRRAATAQNPELLYEDLPLQLRTVRDLARPGMQRILVDSHESYTVLNEFCLKYMPELAGLVELYEGERPILDLYSVEEDIQRALARVVSLKSGGHLVIDQTEAMTTIDVNTGSFVGRRNQDETLFKTNLEAATVLARQLRLRNLGGIVIVDFIDMRDAEHRRQVHRALEKAMASDPAKNKITGVSELGLVEMTRKRSRESLERTLCEDCPSCDGRGVLKTAETVCYEILREIMRDARAYETGGLMVLASQTVVDRLLDEESANVGDLESFIGRSISFRAEPDYTQEQFDIVLL</sequence>
<dbReference type="InterPro" id="IPR048583">
    <property type="entry name" value="RNase_E_G_thioredoxin-like"/>
</dbReference>
<dbReference type="InterPro" id="IPR019307">
    <property type="entry name" value="RNA-bd_AU-1/RNase_E/G"/>
</dbReference>
<keyword evidence="7" id="KW-0820">tRNA-binding</keyword>
<dbReference type="InterPro" id="IPR003029">
    <property type="entry name" value="S1_domain"/>
</dbReference>
<keyword evidence="14" id="KW-0460">Magnesium</keyword>
<dbReference type="InterPro" id="IPR004659">
    <property type="entry name" value="RNase_E/G"/>
</dbReference>
<evidence type="ECO:0000256" key="7">
    <source>
        <dbReference type="ARBA" id="ARBA00022555"/>
    </source>
</evidence>
<keyword evidence="6" id="KW-0698">rRNA processing</keyword>
<evidence type="ECO:0000313" key="17">
    <source>
        <dbReference type="EMBL" id="WOJ94996.1"/>
    </source>
</evidence>
<keyword evidence="8" id="KW-0819">tRNA processing</keyword>
<name>A0ABZ0IA84_9GAMM</name>
<evidence type="ECO:0000256" key="4">
    <source>
        <dbReference type="ARBA" id="ARBA00017719"/>
    </source>
</evidence>
<evidence type="ECO:0000256" key="13">
    <source>
        <dbReference type="ARBA" id="ARBA00022801"/>
    </source>
</evidence>
<evidence type="ECO:0000256" key="2">
    <source>
        <dbReference type="ARBA" id="ARBA00004496"/>
    </source>
</evidence>
<proteinExistence type="inferred from homology"/>
<evidence type="ECO:0000313" key="18">
    <source>
        <dbReference type="Proteomes" id="UP001626537"/>
    </source>
</evidence>
<accession>A0ABZ0IA84</accession>
<dbReference type="CDD" id="cd04453">
    <property type="entry name" value="S1_RNase_E"/>
    <property type="match status" value="1"/>
</dbReference>
<evidence type="ECO:0000256" key="11">
    <source>
        <dbReference type="ARBA" id="ARBA00022730"/>
    </source>
</evidence>
<dbReference type="PANTHER" id="PTHR30001">
    <property type="entry name" value="RIBONUCLEASE"/>
    <property type="match status" value="1"/>
</dbReference>
<dbReference type="NCBIfam" id="TIGR00757">
    <property type="entry name" value="RNaseEG"/>
    <property type="match status" value="1"/>
</dbReference>
<dbReference type="RefSeq" id="WP_407349627.1">
    <property type="nucleotide sequence ID" value="NZ_CP136864.1"/>
</dbReference>
<comment type="subcellular location">
    <subcellularLocation>
        <location evidence="2">Cytoplasm</location>
    </subcellularLocation>
</comment>
<dbReference type="Pfam" id="PF20833">
    <property type="entry name" value="RNase_E_G_Thio"/>
    <property type="match status" value="1"/>
</dbReference>
<feature type="domain" description="S1 motif" evidence="16">
    <location>
        <begin position="39"/>
        <end position="119"/>
    </location>
</feature>